<dbReference type="InterPro" id="IPR012795">
    <property type="entry name" value="tRNA_Ile_lys_synt_N"/>
</dbReference>
<keyword evidence="2 6" id="KW-0819">tRNA processing</keyword>
<comment type="catalytic activity">
    <reaction evidence="5 6">
        <text>cytidine(34) in tRNA(Ile2) + L-lysine + ATP = lysidine(34) in tRNA(Ile2) + AMP + diphosphate + H(+)</text>
        <dbReference type="Rhea" id="RHEA:43744"/>
        <dbReference type="Rhea" id="RHEA-COMP:10625"/>
        <dbReference type="Rhea" id="RHEA-COMP:10670"/>
        <dbReference type="ChEBI" id="CHEBI:15378"/>
        <dbReference type="ChEBI" id="CHEBI:30616"/>
        <dbReference type="ChEBI" id="CHEBI:32551"/>
        <dbReference type="ChEBI" id="CHEBI:33019"/>
        <dbReference type="ChEBI" id="CHEBI:82748"/>
        <dbReference type="ChEBI" id="CHEBI:83665"/>
        <dbReference type="ChEBI" id="CHEBI:456215"/>
        <dbReference type="EC" id="6.3.4.19"/>
    </reaction>
</comment>
<evidence type="ECO:0000256" key="3">
    <source>
        <dbReference type="ARBA" id="ARBA00022741"/>
    </source>
</evidence>
<sequence>MAAPELDLDAQGGPYGVAVSGGADSLALLLASHAQGLAARAVTVDHGLRPEAAAEAAQVARICAARGIPHETRRLDLSDGPALQARARDARYRALGAWARTHGLRAVLLGHTADDVAEGFVMRLADGAGLDGLAAMTPRLERDGAVFLRPLLSVSRRALRDWVEAQGLVPVDDPSNADPRFERVRARHLIAGLGIDPVQIAASATALRMARNALERRAREIVAEHVTFDWGDWLIPRETMDALLRDDPEHARRLLLAALAEIGGASHPPRRAKQEELLRRAAAARQTTLAGCLLTWTSDRLRVSREPAEAAAAPPAPLGALWDGRWRVTAQTETPPDAHVAALGEAVSDFPWRESGLPRQSLLASPAIWSESRPIAAPLAHPEPGWTVECLRRRGS</sequence>
<evidence type="ECO:0000259" key="7">
    <source>
        <dbReference type="Pfam" id="PF01171"/>
    </source>
</evidence>
<dbReference type="HAMAP" id="MF_01161">
    <property type="entry name" value="tRNA_Ile_lys_synt"/>
    <property type="match status" value="1"/>
</dbReference>
<dbReference type="InterPro" id="IPR014729">
    <property type="entry name" value="Rossmann-like_a/b/a_fold"/>
</dbReference>
<accession>A0A2Y9C414</accession>
<dbReference type="NCBIfam" id="TIGR02432">
    <property type="entry name" value="lysidine_TilS_N"/>
    <property type="match status" value="1"/>
</dbReference>
<evidence type="ECO:0000256" key="1">
    <source>
        <dbReference type="ARBA" id="ARBA00022598"/>
    </source>
</evidence>
<protein>
    <recommendedName>
        <fullName evidence="6">tRNA(Ile)-lysidine synthase</fullName>
        <ecNumber evidence="6">6.3.4.19</ecNumber>
    </recommendedName>
    <alternativeName>
        <fullName evidence="6">tRNA(Ile)-2-lysyl-cytidine synthase</fullName>
    </alternativeName>
    <alternativeName>
        <fullName evidence="6">tRNA(Ile)-lysidine synthetase</fullName>
    </alternativeName>
</protein>
<dbReference type="EMBL" id="UETC01000001">
    <property type="protein sequence ID" value="SSA38793.1"/>
    <property type="molecule type" value="Genomic_DNA"/>
</dbReference>
<proteinExistence type="inferred from homology"/>
<evidence type="ECO:0000256" key="5">
    <source>
        <dbReference type="ARBA" id="ARBA00048539"/>
    </source>
</evidence>
<dbReference type="Proteomes" id="UP000251571">
    <property type="component" value="Unassembled WGS sequence"/>
</dbReference>
<dbReference type="GO" id="GO:0006400">
    <property type="term" value="P:tRNA modification"/>
    <property type="evidence" value="ECO:0007669"/>
    <property type="project" value="UniProtKB-UniRule"/>
</dbReference>
<name>A0A2Y9C414_9RHOB</name>
<dbReference type="SUPFAM" id="SSF52402">
    <property type="entry name" value="Adenine nucleotide alpha hydrolases-like"/>
    <property type="match status" value="1"/>
</dbReference>
<dbReference type="PANTHER" id="PTHR43033">
    <property type="entry name" value="TRNA(ILE)-LYSIDINE SYNTHASE-RELATED"/>
    <property type="match status" value="1"/>
</dbReference>
<keyword evidence="4 6" id="KW-0067">ATP-binding</keyword>
<evidence type="ECO:0000313" key="11">
    <source>
        <dbReference type="Proteomes" id="UP000251571"/>
    </source>
</evidence>
<keyword evidence="1 6" id="KW-0436">Ligase</keyword>
<gene>
    <name evidence="6" type="primary">tilS</name>
    <name evidence="8" type="ORF">BCF38_101929</name>
    <name evidence="9" type="ORF">SAMN05421539_101929</name>
</gene>
<keyword evidence="10" id="KW-1185">Reference proteome</keyword>
<dbReference type="EMBL" id="QGDJ01000001">
    <property type="protein sequence ID" value="PWJ22515.1"/>
    <property type="molecule type" value="Genomic_DNA"/>
</dbReference>
<dbReference type="OrthoDB" id="9807403at2"/>
<dbReference type="CDD" id="cd01992">
    <property type="entry name" value="TilS_N"/>
    <property type="match status" value="1"/>
</dbReference>
<comment type="subcellular location">
    <subcellularLocation>
        <location evidence="6">Cytoplasm</location>
    </subcellularLocation>
</comment>
<organism evidence="9 11">
    <name type="scientific">Jannaschia seohaensis</name>
    <dbReference type="NCBI Taxonomy" id="475081"/>
    <lineage>
        <taxon>Bacteria</taxon>
        <taxon>Pseudomonadati</taxon>
        <taxon>Pseudomonadota</taxon>
        <taxon>Alphaproteobacteria</taxon>
        <taxon>Rhodobacterales</taxon>
        <taxon>Roseobacteraceae</taxon>
        <taxon>Jannaschia</taxon>
    </lineage>
</organism>
<comment type="similarity">
    <text evidence="6">Belongs to the tRNA(Ile)-lysidine synthase family.</text>
</comment>
<feature type="domain" description="tRNA(Ile)-lysidine/2-thiocytidine synthase N-terminal" evidence="7">
    <location>
        <begin position="16"/>
        <end position="188"/>
    </location>
</feature>
<dbReference type="PANTHER" id="PTHR43033:SF1">
    <property type="entry name" value="TRNA(ILE)-LYSIDINE SYNTHASE-RELATED"/>
    <property type="match status" value="1"/>
</dbReference>
<evidence type="ECO:0000256" key="4">
    <source>
        <dbReference type="ARBA" id="ARBA00022840"/>
    </source>
</evidence>
<dbReference type="Gene3D" id="3.40.50.620">
    <property type="entry name" value="HUPs"/>
    <property type="match status" value="1"/>
</dbReference>
<feature type="binding site" evidence="6">
    <location>
        <begin position="20"/>
        <end position="25"/>
    </location>
    <ligand>
        <name>ATP</name>
        <dbReference type="ChEBI" id="CHEBI:30616"/>
    </ligand>
</feature>
<dbReference type="AlphaFoldDB" id="A0A2Y9C414"/>
<dbReference type="InterPro" id="IPR011063">
    <property type="entry name" value="TilS/TtcA_N"/>
</dbReference>
<dbReference type="InterPro" id="IPR012094">
    <property type="entry name" value="tRNA_Ile_lys_synt"/>
</dbReference>
<comment type="domain">
    <text evidence="6">The N-terminal region contains the highly conserved SGGXDS motif, predicted to be a P-loop motif involved in ATP binding.</text>
</comment>
<keyword evidence="6" id="KW-0963">Cytoplasm</keyword>
<comment type="function">
    <text evidence="6">Ligates lysine onto the cytidine present at position 34 of the AUA codon-specific tRNA(Ile) that contains the anticodon CAU, in an ATP-dependent manner. Cytidine is converted to lysidine, thus changing the amino acid specificity of the tRNA from methionine to isoleucine.</text>
</comment>
<dbReference type="GO" id="GO:0005524">
    <property type="term" value="F:ATP binding"/>
    <property type="evidence" value="ECO:0007669"/>
    <property type="project" value="UniProtKB-UniRule"/>
</dbReference>
<reference evidence="8 10" key="2">
    <citation type="submission" date="2018-03" db="EMBL/GenBank/DDBJ databases">
        <title>Genomic Encyclopedia of Archaeal and Bacterial Type Strains, Phase II (KMG-II): from individual species to whole genera.</title>
        <authorList>
            <person name="Goeker M."/>
        </authorList>
    </citation>
    <scope>NUCLEOTIDE SEQUENCE [LARGE SCALE GENOMIC DNA]</scope>
    <source>
        <strain evidence="8 10">DSM 25227</strain>
    </source>
</reference>
<keyword evidence="3 6" id="KW-0547">Nucleotide-binding</keyword>
<dbReference type="RefSeq" id="WP_109563061.1">
    <property type="nucleotide sequence ID" value="NZ_QGDJ01000001.1"/>
</dbReference>
<dbReference type="EC" id="6.3.4.19" evidence="6"/>
<evidence type="ECO:0000313" key="9">
    <source>
        <dbReference type="EMBL" id="SSA38793.1"/>
    </source>
</evidence>
<dbReference type="Proteomes" id="UP000245839">
    <property type="component" value="Unassembled WGS sequence"/>
</dbReference>
<evidence type="ECO:0000313" key="10">
    <source>
        <dbReference type="Proteomes" id="UP000245839"/>
    </source>
</evidence>
<evidence type="ECO:0000256" key="6">
    <source>
        <dbReference type="HAMAP-Rule" id="MF_01161"/>
    </source>
</evidence>
<dbReference type="Pfam" id="PF01171">
    <property type="entry name" value="ATP_bind_3"/>
    <property type="match status" value="1"/>
</dbReference>
<evidence type="ECO:0000313" key="8">
    <source>
        <dbReference type="EMBL" id="PWJ22515.1"/>
    </source>
</evidence>
<reference evidence="9 11" key="1">
    <citation type="submission" date="2016-10" db="EMBL/GenBank/DDBJ databases">
        <authorList>
            <person name="Cai Z."/>
        </authorList>
    </citation>
    <scope>NUCLEOTIDE SEQUENCE [LARGE SCALE GENOMIC DNA]</scope>
    <source>
        <strain evidence="9 11">DSM 25227</strain>
    </source>
</reference>
<dbReference type="GO" id="GO:0032267">
    <property type="term" value="F:tRNA(Ile)-lysidine synthase activity"/>
    <property type="evidence" value="ECO:0007669"/>
    <property type="project" value="UniProtKB-EC"/>
</dbReference>
<evidence type="ECO:0000256" key="2">
    <source>
        <dbReference type="ARBA" id="ARBA00022694"/>
    </source>
</evidence>
<dbReference type="GO" id="GO:0005737">
    <property type="term" value="C:cytoplasm"/>
    <property type="evidence" value="ECO:0007669"/>
    <property type="project" value="UniProtKB-SubCell"/>
</dbReference>